<accession>F0BDN4</accession>
<dbReference type="eggNOG" id="ENOG5033ZBK">
    <property type="taxonomic scope" value="Bacteria"/>
</dbReference>
<evidence type="ECO:0000313" key="2">
    <source>
        <dbReference type="Proteomes" id="UP000003299"/>
    </source>
</evidence>
<comment type="caution">
    <text evidence="1">The sequence shown here is derived from an EMBL/GenBank/DDBJ whole genome shotgun (WGS) entry which is preliminary data.</text>
</comment>
<dbReference type="Proteomes" id="UP000003299">
    <property type="component" value="Unassembled WGS sequence"/>
</dbReference>
<reference evidence="1 2" key="1">
    <citation type="journal article" date="2011" name="BMC Genomics">
        <title>Comparative genomics reveals diversity among xanthomonads infecting tomato and pepper.</title>
        <authorList>
            <person name="Potnis N."/>
            <person name="Krasileva K."/>
            <person name="Chow V."/>
            <person name="Almeida N.F."/>
            <person name="Patil P.B."/>
            <person name="Ryan R.P."/>
            <person name="Sharlach M."/>
            <person name="Behlau F."/>
            <person name="Dow J.M."/>
            <person name="Momol M.T."/>
            <person name="White F.F."/>
            <person name="Preston J.F."/>
            <person name="Vinatzer B.A."/>
            <person name="Koebnik R."/>
            <person name="Setubal J.C."/>
            <person name="Norman D.J."/>
            <person name="Staskawicz B.J."/>
            <person name="Jones J.B."/>
        </authorList>
    </citation>
    <scope>NUCLEOTIDE SEQUENCE [LARGE SCALE GENOMIC DNA]</scope>
    <source>
        <strain evidence="1 2">ATCC 35937</strain>
    </source>
</reference>
<dbReference type="RefSeq" id="WP_005992360.1">
    <property type="nucleotide sequence ID" value="NZ_AEQV01000069.1"/>
</dbReference>
<gene>
    <name evidence="1" type="ORF">XVE_2250</name>
</gene>
<name>F0BDN4_9XANT</name>
<organism evidence="1 2">
    <name type="scientific">Xanthomonas vesicatoria ATCC 35937</name>
    <dbReference type="NCBI Taxonomy" id="925775"/>
    <lineage>
        <taxon>Bacteria</taxon>
        <taxon>Pseudomonadati</taxon>
        <taxon>Pseudomonadota</taxon>
        <taxon>Gammaproteobacteria</taxon>
        <taxon>Lysobacterales</taxon>
        <taxon>Lysobacteraceae</taxon>
        <taxon>Xanthomonas</taxon>
    </lineage>
</organism>
<sequence length="166" mass="18614">MSFSHKAFSFDWAAFERELAPKLKQALQLEDARPLEDFIEAHIDSVRDPYEGEPVTEDWRSMLEAGDVQELADFALTRYYQPSADFGIGEEWEALSREMPEAERAALLGSAFESFDPGRMGSYFQSERVAADSLRALRNSSGTAAERLKQGLSEAVDSGRGIYVTF</sequence>
<evidence type="ECO:0000313" key="1">
    <source>
        <dbReference type="EMBL" id="EGD09464.1"/>
    </source>
</evidence>
<dbReference type="AlphaFoldDB" id="F0BDN4"/>
<dbReference type="GeneID" id="46980493"/>
<proteinExistence type="predicted"/>
<dbReference type="KEGG" id="xve:BJD12_03530"/>
<protein>
    <submittedName>
        <fullName evidence="1">Uncharacterized protein</fullName>
    </submittedName>
</protein>
<dbReference type="EMBL" id="AEQV01000069">
    <property type="protein sequence ID" value="EGD09464.1"/>
    <property type="molecule type" value="Genomic_DNA"/>
</dbReference>